<dbReference type="GO" id="GO:0003964">
    <property type="term" value="F:RNA-directed DNA polymerase activity"/>
    <property type="evidence" value="ECO:0007669"/>
    <property type="project" value="UniProtKB-KW"/>
</dbReference>
<feature type="compositionally biased region" description="Low complexity" evidence="8">
    <location>
        <begin position="1742"/>
        <end position="1751"/>
    </location>
</feature>
<keyword evidence="2" id="KW-0808">Transferase</keyword>
<gene>
    <name evidence="10" type="ORF">OSB04_028042</name>
</gene>
<dbReference type="InterPro" id="IPR005162">
    <property type="entry name" value="Retrotrans_gag_dom"/>
</dbReference>
<feature type="compositionally biased region" description="Polar residues" evidence="8">
    <location>
        <begin position="1"/>
        <end position="19"/>
    </location>
</feature>
<feature type="region of interest" description="Disordered" evidence="8">
    <location>
        <begin position="722"/>
        <end position="817"/>
    </location>
</feature>
<dbReference type="CDD" id="cd00303">
    <property type="entry name" value="retropepsin_like"/>
    <property type="match status" value="2"/>
</dbReference>
<feature type="compositionally biased region" description="Low complexity" evidence="8">
    <location>
        <begin position="1723"/>
        <end position="1734"/>
    </location>
</feature>
<evidence type="ECO:0000256" key="4">
    <source>
        <dbReference type="ARBA" id="ARBA00022722"/>
    </source>
</evidence>
<evidence type="ECO:0000256" key="1">
    <source>
        <dbReference type="ARBA" id="ARBA00012493"/>
    </source>
</evidence>
<dbReference type="Gene3D" id="3.30.420.10">
    <property type="entry name" value="Ribonuclease H-like superfamily/Ribonuclease H"/>
    <property type="match status" value="1"/>
</dbReference>
<dbReference type="InterPro" id="IPR012337">
    <property type="entry name" value="RNaseH-like_sf"/>
</dbReference>
<feature type="region of interest" description="Disordered" evidence="8">
    <location>
        <begin position="1107"/>
        <end position="1136"/>
    </location>
</feature>
<dbReference type="PROSITE" id="PS50994">
    <property type="entry name" value="INTEGRASE"/>
    <property type="match status" value="1"/>
</dbReference>
<dbReference type="FunFam" id="3.30.70.270:FF:000020">
    <property type="entry name" value="Transposon Tf2-6 polyprotein-like Protein"/>
    <property type="match status" value="1"/>
</dbReference>
<feature type="compositionally biased region" description="Basic residues" evidence="8">
    <location>
        <begin position="748"/>
        <end position="757"/>
    </location>
</feature>
<feature type="region of interest" description="Disordered" evidence="8">
    <location>
        <begin position="99"/>
        <end position="118"/>
    </location>
</feature>
<dbReference type="Gene3D" id="3.10.10.10">
    <property type="entry name" value="HIV Type 1 Reverse Transcriptase, subunit A, domain 1"/>
    <property type="match status" value="1"/>
</dbReference>
<dbReference type="Gene3D" id="1.10.340.70">
    <property type="match status" value="1"/>
</dbReference>
<name>A0AA38WAS5_9ASTR</name>
<feature type="compositionally biased region" description="Basic and acidic residues" evidence="8">
    <location>
        <begin position="21"/>
        <end position="50"/>
    </location>
</feature>
<feature type="compositionally biased region" description="Basic and acidic residues" evidence="8">
    <location>
        <begin position="536"/>
        <end position="550"/>
    </location>
</feature>
<dbReference type="Gene3D" id="2.40.70.10">
    <property type="entry name" value="Acid Proteases"/>
    <property type="match status" value="2"/>
</dbReference>
<dbReference type="InterPro" id="IPR041588">
    <property type="entry name" value="Integrase_H2C2"/>
</dbReference>
<dbReference type="Pfam" id="PF00665">
    <property type="entry name" value="rve"/>
    <property type="match status" value="1"/>
</dbReference>
<dbReference type="GO" id="GO:0004519">
    <property type="term" value="F:endonuclease activity"/>
    <property type="evidence" value="ECO:0007669"/>
    <property type="project" value="UniProtKB-KW"/>
</dbReference>
<keyword evidence="7" id="KW-0695">RNA-directed DNA polymerase</keyword>
<reference evidence="10" key="1">
    <citation type="submission" date="2023-03" db="EMBL/GenBank/DDBJ databases">
        <title>Chromosome-scale reference genome and RAD-based genetic map of yellow starthistle (Centaurea solstitialis) reveal putative structural variation and QTLs associated with invader traits.</title>
        <authorList>
            <person name="Reatini B."/>
            <person name="Cang F.A."/>
            <person name="Jiang Q."/>
            <person name="Mckibben M.T.W."/>
            <person name="Barker M.S."/>
            <person name="Rieseberg L.H."/>
            <person name="Dlugosch K.M."/>
        </authorList>
    </citation>
    <scope>NUCLEOTIDE SEQUENCE</scope>
    <source>
        <strain evidence="10">CAN-66</strain>
        <tissue evidence="10">Leaf</tissue>
    </source>
</reference>
<dbReference type="PANTHER" id="PTHR37984">
    <property type="entry name" value="PROTEIN CBG26694"/>
    <property type="match status" value="1"/>
</dbReference>
<evidence type="ECO:0000256" key="7">
    <source>
        <dbReference type="ARBA" id="ARBA00022918"/>
    </source>
</evidence>
<dbReference type="Gene3D" id="3.30.70.270">
    <property type="match status" value="2"/>
</dbReference>
<evidence type="ECO:0000256" key="2">
    <source>
        <dbReference type="ARBA" id="ARBA00022679"/>
    </source>
</evidence>
<protein>
    <recommendedName>
        <fullName evidence="1">RNA-directed DNA polymerase</fullName>
        <ecNumber evidence="1">2.7.7.49</ecNumber>
    </recommendedName>
</protein>
<feature type="region of interest" description="Disordered" evidence="8">
    <location>
        <begin position="3209"/>
        <end position="3228"/>
    </location>
</feature>
<feature type="compositionally biased region" description="Polar residues" evidence="8">
    <location>
        <begin position="774"/>
        <end position="786"/>
    </location>
</feature>
<feature type="compositionally biased region" description="Polar residues" evidence="8">
    <location>
        <begin position="1679"/>
        <end position="1698"/>
    </location>
</feature>
<feature type="compositionally biased region" description="Polar residues" evidence="8">
    <location>
        <begin position="1107"/>
        <end position="1135"/>
    </location>
</feature>
<feature type="compositionally biased region" description="Basic and acidic residues" evidence="8">
    <location>
        <begin position="1841"/>
        <end position="1866"/>
    </location>
</feature>
<dbReference type="SUPFAM" id="SSF50630">
    <property type="entry name" value="Acid proteases"/>
    <property type="match status" value="1"/>
</dbReference>
<feature type="compositionally biased region" description="Basic and acidic residues" evidence="8">
    <location>
        <begin position="787"/>
        <end position="796"/>
    </location>
</feature>
<organism evidence="10 11">
    <name type="scientific">Centaurea solstitialis</name>
    <name type="common">yellow star-thistle</name>
    <dbReference type="NCBI Taxonomy" id="347529"/>
    <lineage>
        <taxon>Eukaryota</taxon>
        <taxon>Viridiplantae</taxon>
        <taxon>Streptophyta</taxon>
        <taxon>Embryophyta</taxon>
        <taxon>Tracheophyta</taxon>
        <taxon>Spermatophyta</taxon>
        <taxon>Magnoliopsida</taxon>
        <taxon>eudicotyledons</taxon>
        <taxon>Gunneridae</taxon>
        <taxon>Pentapetalae</taxon>
        <taxon>asterids</taxon>
        <taxon>campanulids</taxon>
        <taxon>Asterales</taxon>
        <taxon>Asteraceae</taxon>
        <taxon>Carduoideae</taxon>
        <taxon>Cardueae</taxon>
        <taxon>Centaureinae</taxon>
        <taxon>Centaurea</taxon>
    </lineage>
</organism>
<feature type="region of interest" description="Disordered" evidence="8">
    <location>
        <begin position="1795"/>
        <end position="1938"/>
    </location>
</feature>
<dbReference type="GO" id="GO:0015074">
    <property type="term" value="P:DNA integration"/>
    <property type="evidence" value="ECO:0007669"/>
    <property type="project" value="InterPro"/>
</dbReference>
<feature type="domain" description="Integrase catalytic" evidence="9">
    <location>
        <begin position="2916"/>
        <end position="3083"/>
    </location>
</feature>
<feature type="region of interest" description="Disordered" evidence="8">
    <location>
        <begin position="1"/>
        <end position="50"/>
    </location>
</feature>
<keyword evidence="4" id="KW-0540">Nuclease</keyword>
<keyword evidence="6" id="KW-0378">Hydrolase</keyword>
<dbReference type="SUPFAM" id="SSF53098">
    <property type="entry name" value="Ribonuclease H-like"/>
    <property type="match status" value="1"/>
</dbReference>
<evidence type="ECO:0000256" key="6">
    <source>
        <dbReference type="ARBA" id="ARBA00022801"/>
    </source>
</evidence>
<evidence type="ECO:0000256" key="8">
    <source>
        <dbReference type="SAM" id="MobiDB-lite"/>
    </source>
</evidence>
<evidence type="ECO:0000259" key="9">
    <source>
        <dbReference type="PROSITE" id="PS50994"/>
    </source>
</evidence>
<comment type="caution">
    <text evidence="10">The sequence shown here is derived from an EMBL/GenBank/DDBJ whole genome shotgun (WGS) entry which is preliminary data.</text>
</comment>
<feature type="compositionally biased region" description="Polar residues" evidence="8">
    <location>
        <begin position="107"/>
        <end position="116"/>
    </location>
</feature>
<dbReference type="Pfam" id="PF03732">
    <property type="entry name" value="Retrotrans_gag"/>
    <property type="match status" value="2"/>
</dbReference>
<feature type="compositionally biased region" description="Polar residues" evidence="8">
    <location>
        <begin position="1868"/>
        <end position="1879"/>
    </location>
</feature>
<evidence type="ECO:0000256" key="5">
    <source>
        <dbReference type="ARBA" id="ARBA00022759"/>
    </source>
</evidence>
<dbReference type="GO" id="GO:0016787">
    <property type="term" value="F:hydrolase activity"/>
    <property type="evidence" value="ECO:0007669"/>
    <property type="project" value="UniProtKB-KW"/>
</dbReference>
<dbReference type="InterPro" id="IPR000477">
    <property type="entry name" value="RT_dom"/>
</dbReference>
<dbReference type="Pfam" id="PF17917">
    <property type="entry name" value="RT_RNaseH"/>
    <property type="match status" value="1"/>
</dbReference>
<dbReference type="InterPro" id="IPR021109">
    <property type="entry name" value="Peptidase_aspartic_dom_sf"/>
</dbReference>
<proteinExistence type="predicted"/>
<keyword evidence="5" id="KW-0255">Endonuclease</keyword>
<feature type="region of interest" description="Disordered" evidence="8">
    <location>
        <begin position="1679"/>
        <end position="1765"/>
    </location>
</feature>
<evidence type="ECO:0000256" key="3">
    <source>
        <dbReference type="ARBA" id="ARBA00022695"/>
    </source>
</evidence>
<dbReference type="SUPFAM" id="SSF56672">
    <property type="entry name" value="DNA/RNA polymerases"/>
    <property type="match status" value="1"/>
</dbReference>
<dbReference type="InterPro" id="IPR043128">
    <property type="entry name" value="Rev_trsase/Diguanyl_cyclase"/>
</dbReference>
<keyword evidence="11" id="KW-1185">Reference proteome</keyword>
<accession>A0AA38WAS5</accession>
<evidence type="ECO:0000313" key="10">
    <source>
        <dbReference type="EMBL" id="KAJ9541536.1"/>
    </source>
</evidence>
<dbReference type="CDD" id="cd01647">
    <property type="entry name" value="RT_LTR"/>
    <property type="match status" value="1"/>
</dbReference>
<sequence length="3228" mass="368778">MHKVNTGDTWPSSFSSRQVRYTREVRDTRRNESESTKGTDTLRESISDHPSLHFTADLLEPFEEPEREFRKRNKKKSKANKVRPRALIFEMGDEAPMWTPRRAAPTVPTNPITKPNLNKEIPGKLLHMIKDLTFDGKNDSNPIVHMENFVDICDLFKTEADRDDAIRLRVFPLTLTGEARAWLRSLEPSSITTWEGLRSKFLSRFFPPSKIDKLRAEIRSFQQQDGETISEAWERFKHLLNSCPSHELNKSEQVQTFYSGLAYSSRATLDSSAGGVFMYKTPTEGYKLLEEMLIHNIDWRTDKRLQIPRMAGKISTDFDPSDELAAMKNQQVSGPHLTKDCPNRPMMTPEEVNYINRGDYQGRWNNNRNFIPRPPGFFAPTQQNQRPDGESRVSIEDRIVQFMDVQKKLNDEVSSYLRNHQSTIQNLELQVGRVSQMLSERTQGELPTQTQVNPKVENVKPMLMMTGEPSKKKWTDIYTKKYVETESESEPDYATDYDSEGFTVSFEHLRLKVPEASSDDDEEEDGKQGGYAEFVIPKKEDKGKEKEKEKAPEDDLVYIAPIRHDPGSYNLPISCHKFKGLALVDSGAALNMMPVGFCKKMGITQILPTDYQYRGVNGYITKPLGIAEGVPIRIGKFVYYTDFIIANLPKNTEIPIILGRSFLHTAQVNIDMRNQVTSLGYGDNRIYFDPNGEPVRHLDEPYEDPSLAYNKSTNRPLLLHELGKKTEDYPNPMHQKYQKLKEPGSSKKDHRNKKGSSARRDKNQIRANSECDANFQNWETVSTSRSPDSKSGDAKLRQRTRSSTTAATNFHAPDGSHVFTSFANDPTLNAQKREEYRDIVNRLLPRQVIMPKRVDWDLLRSMSVENNIKAILEKRAYNEDGNEYYICHAWERVFDIAETLYRELIVEFVATFHFDAIKALAEFHQSCMTFRLGGVWRSLSLVDFALALGIYTQSDVDAPGFEEYMWATSKRPDDFDPRLAWSILGDGDYHGNLKVKGFFASSDRLLHRMLIQALSTDDKYPNAPYLIAVQLTKASGYRDGSRSVGGQYITRLAKHFGILTDASIASMTNLGEMGLIDMDQLRGMGVARVEHMIGRDYNAWIHNPQAYRSQPRSQPSQAPRSTHETGGTSGANVGQQPVDWTAYSGYQDLSNQLSEMSLSYGRHQQHMEYNTVEALHQANWQSGVMNQMASHFSIQPNTAFAPSPYWPYSEDAPPGFGGHGTEKYEKRRENMKNAQSQHRRHLASKHVRYTREVRDTRRNESESTKGADTLRESISDHLSLYCRLWKGAVAGQPFGSAIGMPPDCCRNAEGRKEKKKYYFMPRKARGKFFELDPEIEQTLRWQRKVQKDLLKTIQMLNQQEENPPPHPSDDEEEYSDEEELYQEQDIIQLANSKDGGIMDYAIPVLGQLHSGILRPKIKAAHFALKPLMFSMIQTNGQFGGTAVEDPHSHLKSFMQITDSFRIPGVSPSALRLSLFPFSLKERARAWYDSLEPDSITSWNQMAEKFLKKYFPPTRNAKSRLDISTFKQWEDEPVPDAWERYKELLRKCPHHGIPYCIQLETFYNGLTPTAKGMIDATAGGAFTGITYNEGFKILEKISNNSGHWSDPRAVPPRRNAANVQDTDVYSALAEQVSNMVEMMKNLTNPNGNERTPKKVRFVTCSYCQENHLFDDCPENPESVNYVGQNNHTQTGAFSPTYNSKWRDHPNFSWRSPALNSPMQKPHGQTNHPSQNNHHQQQQRHVHFQNQNHQSSSSHHRNNNQNDAPPTLEAMLKGFMAQTQASIKNLESQVGQIAQEIKKRPDGTLPSDTETPQRPGKEQVKVVTLRNGKTLIENNQVKSYTPPEKKDKEKENTKTEPEKKKVEKEKDFAPSTSSDIPQSSRDNNKRPLTHAPLPERSDLPLLFPSESKKKREKTHVSDVSQSGDSPKIHFTPNSSETIPEAEPVIQQVVEYDVLPTPPPLPDPIPGKTTIPSSVSRYVPYPQRLRNQKEEIQFKKFLDVFKQLHINIPLVEAIEQMPSYAKFLKDILNKKKKLTEYETVALTKECSALLTNKIPPKMKDPGCFTIPCLIGGKNVGKALCDLGASINLMPLSIFKSLGIGEARPTTVTLSLADKTIAYPEGKIEDVLVQVDKFIFPADFIILDFEADNDVPLLLGRPFLATGRTLIDVQKGELTMRVHDQEVTFNVFNSLRYPDDREDCSILTVIETWCENESRREALGIAESESDSDEEDCEEIVMPEEIFAFETLEIEDRKTLVPSLDVAPDLELKQLHSHLKYAFLEHPGKLPVIISSSLDPDQEEKLVQMLKQHKKAIAWTIADIKGISPTVCQHKIILEDKNFTSVEPQRRLNPVMKEVVKKEILKWLDAGIIYPIASSTCVSPVQCVPKKGGVTVVPNEKNELIPTRVVSGWRICMDYRRLNKATQKDHFPLPFVDQMLDRLAGKEFYCFLDGYSGYNQIAIAPDDQEKTTFTCPYGTFAFRRMPFGLCNAPATFQRCMMSIFSDMLENSMEIFMDDFSVYGTSYEQCLKNLEKALERCEDTDLVLNWEKCHFMVKEGIVLGHLISNRGIEVDKAKLEVIAKLPEPTTVKGIRSFLGHAGFYRRFIKDFSKISKPLCVLLQHDQEFIFNEDCKKAFKTLKEALVTAPVVTTPDWSQPFEIMCDASDWAVGAVLGQKKGKIFHPIYYASKTLNDAQINYTTTEKELLAVVFAFEKFRSYLMGTKVIVHTDHSALKYLISKKDAKPRLIRWVLLLQEFDLEIIDRKGTNNQVADHLSRIEKQKEIVHSSDICEVFPDERILAVNHFSIPWFADICNFLACEIIPKDFNKYQKKKLLSDCRKYLWDDPYLFKICADQVIRRCIPKEEVTSIIHHCHTGPCGGYFGGHRTAAKILQSGFYWPTLHRDCHDFVKSCDECQRSGNISRRNEMPLNGILEIELFDVWGIDFMGPFPVSNNCSYILVAVDYVSKWVEAMACHSNDAKTVVKFLQKHIFTRFGTPRALISDEGTHFLNNLLEELLLKYNIQHRVATAYHPQTNGLAELSNREIKGILAKVVKPHRKDWASKLDDALWAYRTALKTPIGMSPYKLVFGKACHLPVELEHKAYWAIKELNMSLDEAGKKRILQLCEMEEHRYFSYENAKLYKENTKKWHDKKILPKDLYEGQKVLLFNSREKLFPGKLKSRWTGPFEIAKVYPYGVVDLIDPDRGTTFKVNGQRVKPFLEPVPNPHQPDMADDSDF</sequence>
<feature type="region of interest" description="Disordered" evidence="8">
    <location>
        <begin position="514"/>
        <end position="550"/>
    </location>
</feature>
<dbReference type="PANTHER" id="PTHR37984:SF5">
    <property type="entry name" value="PROTEIN NYNRIN-LIKE"/>
    <property type="match status" value="1"/>
</dbReference>
<dbReference type="Pfam" id="PF17921">
    <property type="entry name" value="Integrase_H2C2"/>
    <property type="match status" value="1"/>
</dbReference>
<keyword evidence="3" id="KW-0548">Nucleotidyltransferase</keyword>
<dbReference type="EC" id="2.7.7.49" evidence="1"/>
<dbReference type="InterPro" id="IPR050951">
    <property type="entry name" value="Retrovirus_Pol_polyprotein"/>
</dbReference>
<feature type="compositionally biased region" description="Acidic residues" evidence="8">
    <location>
        <begin position="1369"/>
        <end position="1378"/>
    </location>
</feature>
<feature type="region of interest" description="Disordered" evidence="8">
    <location>
        <begin position="1356"/>
        <end position="1378"/>
    </location>
</feature>
<dbReference type="InterPro" id="IPR041373">
    <property type="entry name" value="RT_RNaseH"/>
</dbReference>
<evidence type="ECO:0000313" key="11">
    <source>
        <dbReference type="Proteomes" id="UP001172457"/>
    </source>
</evidence>
<dbReference type="InterPro" id="IPR001584">
    <property type="entry name" value="Integrase_cat-core"/>
</dbReference>
<dbReference type="InterPro" id="IPR036397">
    <property type="entry name" value="RNaseH_sf"/>
</dbReference>
<dbReference type="InterPro" id="IPR043502">
    <property type="entry name" value="DNA/RNA_pol_sf"/>
</dbReference>
<dbReference type="Proteomes" id="UP001172457">
    <property type="component" value="Chromosome 7"/>
</dbReference>
<dbReference type="FunFam" id="3.10.20.370:FF:000001">
    <property type="entry name" value="Retrovirus-related Pol polyprotein from transposon 17.6-like protein"/>
    <property type="match status" value="1"/>
</dbReference>
<dbReference type="CDD" id="cd09274">
    <property type="entry name" value="RNase_HI_RT_Ty3"/>
    <property type="match status" value="1"/>
</dbReference>
<dbReference type="GO" id="GO:0003676">
    <property type="term" value="F:nucleic acid binding"/>
    <property type="evidence" value="ECO:0007669"/>
    <property type="project" value="InterPro"/>
</dbReference>
<dbReference type="EMBL" id="JARYMX010000007">
    <property type="protein sequence ID" value="KAJ9541536.1"/>
    <property type="molecule type" value="Genomic_DNA"/>
</dbReference>
<dbReference type="Pfam" id="PF00078">
    <property type="entry name" value="RVT_1"/>
    <property type="match status" value="1"/>
</dbReference>